<feature type="compositionally biased region" description="Basic and acidic residues" evidence="2">
    <location>
        <begin position="897"/>
        <end position="912"/>
    </location>
</feature>
<feature type="compositionally biased region" description="Pro residues" evidence="2">
    <location>
        <begin position="348"/>
        <end position="358"/>
    </location>
</feature>
<dbReference type="InterPro" id="IPR050540">
    <property type="entry name" value="F-actin_Monoox_Mical"/>
</dbReference>
<dbReference type="Gene3D" id="1.10.418.10">
    <property type="entry name" value="Calponin-like domain"/>
    <property type="match status" value="2"/>
</dbReference>
<evidence type="ECO:0000259" key="4">
    <source>
        <dbReference type="PROSITE" id="PS51840"/>
    </source>
</evidence>
<dbReference type="Proteomes" id="UP001164746">
    <property type="component" value="Chromosome 11"/>
</dbReference>
<dbReference type="InterPro" id="IPR022735">
    <property type="entry name" value="bMERB_dom"/>
</dbReference>
<feature type="domain" description="Calponin-homology (CH)" evidence="3">
    <location>
        <begin position="488"/>
        <end position="596"/>
    </location>
</feature>
<dbReference type="PANTHER" id="PTHR23167">
    <property type="entry name" value="CALPONIN HOMOLOGY DOMAIN-CONTAINING PROTEIN DDB_G0272472-RELATED"/>
    <property type="match status" value="1"/>
</dbReference>
<sequence>MNQLEAGRMSVWKRLQRVGKSASKFQFTASYQELEVESSKKWQPNKICIVWTRRNRRKSTMNPYLGVVSWTVPENVEIQVTLFRDNKHSPYEDKEWHFVLEDQSQAGRRKVLASAAINMKKFASDIPSQHDITIKLTPATKKIVAAQIKLTISCVFLREGKATDEDMQSVASLMSIGKSDIGNLEDIDDDESDLNISAKFAEVTSQMALLETSQNSGNPFGDPDLDVDEDFDVDIDQAFKKFQPKRPVMNPFEESEEDNYRSPTEENVDYNPFAADMEEEVTKDTEVKPTAKEPTNPFEDSGEFDESNPFCEKFNDTNSSLERQKKKKSAPVPPKSKPQTIQSILAENPPPTRLPPKPDITAKDIKKLDSAQNVIEPVSNEHGSNKKDKTAGKQEPAVNKENKEKHHRFLKNTPKKKAPVPPRPIYQGTPPSSPKEERKSRSMTPPKRDESASSGQNTPLEKKANGLPPNDGTPALDSSNGESPSKAPSSSLDLLTWCKEVTRGYRGVKVTNLTTSWRNGMAFCALIHHFKPDLAFDAAAKLGIPRVIEPSDMVLLAVPDKLAVMTYLHTLRSYFTGTALQVQQIGKSSSESRYTLGDQNVAEDKEISKEMYGDTVTNSDKAKNGKKGKNGEKTDSKTVVKSGADNVDVVIKGDKGERSSLSRESSKEGSPVKSVSETSELKTPSSLTSEGDVLEKSVGSEGKNPFESDDDEVGEGTTGESEDVWIQRKGEDDTSTDELRPELAEKKKKDLHLSGLQSASTEPQKRVVSKTTSREATPDTPGSTASDTSQSSRKSRQLELKERAQLLLQKARQETELSQSIEQTTVLGAKGDNQETETEAKTQTDEEERKRRLRERARKLISETRESLGKPEAEFIRQMSGDGLSASLPLLRKEKKKEKLEDTGKLMEHTSEGDELVPEELPAQPEPVLKKPELARPRIQLTSPVSPGLENKDFPQPSESQQSPTKSTQRKVPYDQRISLTSIDFTEKDSFNIDELLRQTENLQDTNQYVINELEALEREQAQIDCRAAILEMKLRKCMEKGSDKGKEEKLLQEWFLLVNKHWQKTEAQKLREKLLLEELVVIVNKRDELVQHLDSQERAIDDEEYLDRRVTEGRLLQEDKSCVVQ</sequence>
<feature type="compositionally biased region" description="Basic and acidic residues" evidence="2">
    <location>
        <begin position="360"/>
        <end position="369"/>
    </location>
</feature>
<dbReference type="InterPro" id="IPR019448">
    <property type="entry name" value="NT-C2"/>
</dbReference>
<feature type="compositionally biased region" description="Polar residues" evidence="2">
    <location>
        <begin position="673"/>
        <end position="689"/>
    </location>
</feature>
<dbReference type="PROSITE" id="PS50021">
    <property type="entry name" value="CH"/>
    <property type="match status" value="1"/>
</dbReference>
<feature type="compositionally biased region" description="Polar residues" evidence="2">
    <location>
        <begin position="476"/>
        <end position="490"/>
    </location>
</feature>
<feature type="compositionally biased region" description="Polar residues" evidence="2">
    <location>
        <begin position="816"/>
        <end position="826"/>
    </location>
</feature>
<dbReference type="PANTHER" id="PTHR23167:SF46">
    <property type="entry name" value="EPS15 HOMOLOGY DOMAIN CONTAINING PROTEIN-BINDING PROTEIN 1, ISOFORM F"/>
    <property type="match status" value="1"/>
</dbReference>
<feature type="compositionally biased region" description="Basic and acidic residues" evidence="2">
    <location>
        <begin position="434"/>
        <end position="451"/>
    </location>
</feature>
<feature type="compositionally biased region" description="Basic residues" evidence="2">
    <location>
        <begin position="405"/>
        <end position="418"/>
    </location>
</feature>
<dbReference type="Pfam" id="PF00307">
    <property type="entry name" value="CH"/>
    <property type="match status" value="1"/>
</dbReference>
<dbReference type="SUPFAM" id="SSF47576">
    <property type="entry name" value="Calponin-homology domain, CH-domain"/>
    <property type="match status" value="1"/>
</dbReference>
<keyword evidence="6" id="KW-1185">Reference proteome</keyword>
<dbReference type="EMBL" id="CP111022">
    <property type="protein sequence ID" value="WAR18895.1"/>
    <property type="molecule type" value="Genomic_DNA"/>
</dbReference>
<name>A0ABY7F9Y9_MYAAR</name>
<dbReference type="SMART" id="SM01203">
    <property type="entry name" value="DUF3585"/>
    <property type="match status" value="1"/>
</dbReference>
<feature type="domain" description="C2 NT-type" evidence="4">
    <location>
        <begin position="15"/>
        <end position="156"/>
    </location>
</feature>
<keyword evidence="1" id="KW-0175">Coiled coil</keyword>
<evidence type="ECO:0000259" key="3">
    <source>
        <dbReference type="PROSITE" id="PS50021"/>
    </source>
</evidence>
<evidence type="ECO:0000256" key="1">
    <source>
        <dbReference type="SAM" id="Coils"/>
    </source>
</evidence>
<accession>A0ABY7F9Y9</accession>
<feature type="compositionally biased region" description="Basic and acidic residues" evidence="2">
    <location>
        <begin position="725"/>
        <end position="752"/>
    </location>
</feature>
<feature type="compositionally biased region" description="Basic and acidic residues" evidence="2">
    <location>
        <begin position="280"/>
        <end position="291"/>
    </location>
</feature>
<feature type="compositionally biased region" description="Basic and acidic residues" evidence="2">
    <location>
        <begin position="838"/>
        <end position="850"/>
    </location>
</feature>
<feature type="region of interest" description="Disordered" evidence="2">
    <location>
        <begin position="605"/>
        <end position="857"/>
    </location>
</feature>
<organism evidence="5 6">
    <name type="scientific">Mya arenaria</name>
    <name type="common">Soft-shell clam</name>
    <dbReference type="NCBI Taxonomy" id="6604"/>
    <lineage>
        <taxon>Eukaryota</taxon>
        <taxon>Metazoa</taxon>
        <taxon>Spiralia</taxon>
        <taxon>Lophotrochozoa</taxon>
        <taxon>Mollusca</taxon>
        <taxon>Bivalvia</taxon>
        <taxon>Autobranchia</taxon>
        <taxon>Heteroconchia</taxon>
        <taxon>Euheterodonta</taxon>
        <taxon>Imparidentia</taxon>
        <taxon>Neoheterodontei</taxon>
        <taxon>Myida</taxon>
        <taxon>Myoidea</taxon>
        <taxon>Myidae</taxon>
        <taxon>Mya</taxon>
    </lineage>
</organism>
<dbReference type="Pfam" id="PF10358">
    <property type="entry name" value="NT-C2"/>
    <property type="match status" value="1"/>
</dbReference>
<gene>
    <name evidence="5" type="ORF">MAR_000733</name>
</gene>
<evidence type="ECO:0000313" key="5">
    <source>
        <dbReference type="EMBL" id="WAR18895.1"/>
    </source>
</evidence>
<proteinExistence type="predicted"/>
<feature type="compositionally biased region" description="Polar residues" evidence="2">
    <location>
        <begin position="778"/>
        <end position="792"/>
    </location>
</feature>
<dbReference type="PROSITE" id="PS51840">
    <property type="entry name" value="C2_NT"/>
    <property type="match status" value="1"/>
</dbReference>
<dbReference type="SMART" id="SM00033">
    <property type="entry name" value="CH"/>
    <property type="match status" value="1"/>
</dbReference>
<dbReference type="InterPro" id="IPR036872">
    <property type="entry name" value="CH_dom_sf"/>
</dbReference>
<feature type="region of interest" description="Disordered" evidence="2">
    <location>
        <begin position="245"/>
        <end position="490"/>
    </location>
</feature>
<feature type="compositionally biased region" description="Basic and acidic residues" evidence="2">
    <location>
        <begin position="629"/>
        <end position="638"/>
    </location>
</feature>
<evidence type="ECO:0000256" key="2">
    <source>
        <dbReference type="SAM" id="MobiDB-lite"/>
    </source>
</evidence>
<feature type="compositionally biased region" description="Polar residues" evidence="2">
    <location>
        <begin position="957"/>
        <end position="967"/>
    </location>
</feature>
<feature type="compositionally biased region" description="Basic and acidic residues" evidence="2">
    <location>
        <begin position="651"/>
        <end position="667"/>
    </location>
</feature>
<feature type="coiled-coil region" evidence="1">
    <location>
        <begin position="1000"/>
        <end position="1034"/>
    </location>
</feature>
<feature type="compositionally biased region" description="Basic and acidic residues" evidence="2">
    <location>
        <begin position="383"/>
        <end position="404"/>
    </location>
</feature>
<reference evidence="5" key="1">
    <citation type="submission" date="2022-11" db="EMBL/GenBank/DDBJ databases">
        <title>Centuries of genome instability and evolution in soft-shell clam transmissible cancer (bioRxiv).</title>
        <authorList>
            <person name="Hart S.F.M."/>
            <person name="Yonemitsu M.A."/>
            <person name="Giersch R.M."/>
            <person name="Beal B.F."/>
            <person name="Arriagada G."/>
            <person name="Davis B.W."/>
            <person name="Ostrander E.A."/>
            <person name="Goff S.P."/>
            <person name="Metzger M.J."/>
        </authorList>
    </citation>
    <scope>NUCLEOTIDE SEQUENCE</scope>
    <source>
        <strain evidence="5">MELC-2E11</strain>
        <tissue evidence="5">Siphon/mantle</tissue>
    </source>
</reference>
<feature type="region of interest" description="Disordered" evidence="2">
    <location>
        <begin position="880"/>
        <end position="973"/>
    </location>
</feature>
<protein>
    <submittedName>
        <fullName evidence="5">EHBP1-like protein</fullName>
    </submittedName>
</protein>
<evidence type="ECO:0000313" key="6">
    <source>
        <dbReference type="Proteomes" id="UP001164746"/>
    </source>
</evidence>
<dbReference type="Pfam" id="PF12130">
    <property type="entry name" value="bMERB_dom"/>
    <property type="match status" value="2"/>
</dbReference>
<dbReference type="InterPro" id="IPR001715">
    <property type="entry name" value="CH_dom"/>
</dbReference>